<organism evidence="1 2">
    <name type="scientific">Aspergillus tanneri</name>
    <dbReference type="NCBI Taxonomy" id="1220188"/>
    <lineage>
        <taxon>Eukaryota</taxon>
        <taxon>Fungi</taxon>
        <taxon>Dikarya</taxon>
        <taxon>Ascomycota</taxon>
        <taxon>Pezizomycotina</taxon>
        <taxon>Eurotiomycetes</taxon>
        <taxon>Eurotiomycetidae</taxon>
        <taxon>Eurotiales</taxon>
        <taxon>Aspergillaceae</taxon>
        <taxon>Aspergillus</taxon>
        <taxon>Aspergillus subgen. Circumdati</taxon>
    </lineage>
</organism>
<dbReference type="Proteomes" id="UP000308092">
    <property type="component" value="Unassembled WGS sequence"/>
</dbReference>
<reference evidence="1 2" key="1">
    <citation type="submission" date="2019-03" db="EMBL/GenBank/DDBJ databases">
        <title>The genome sequence of a newly discovered highly antifungal drug resistant Aspergillus species, Aspergillus tanneri NIH 1004.</title>
        <authorList>
            <person name="Mounaud S."/>
            <person name="Singh I."/>
            <person name="Joardar V."/>
            <person name="Pakala S."/>
            <person name="Pakala S."/>
            <person name="Venepally P."/>
            <person name="Hoover J."/>
            <person name="Nierman W."/>
            <person name="Chung J."/>
            <person name="Losada L."/>
        </authorList>
    </citation>
    <scope>NUCLEOTIDE SEQUENCE [LARGE SCALE GENOMIC DNA]</scope>
    <source>
        <strain evidence="1 2">NIH1004</strain>
    </source>
</reference>
<name>A0A4S3J7J0_9EURO</name>
<sequence length="10" mass="1059">MTLDQKAVGP</sequence>
<protein>
    <submittedName>
        <fullName evidence="1">Uncharacterized protein</fullName>
    </submittedName>
</protein>
<proteinExistence type="predicted"/>
<dbReference type="EMBL" id="SOSA01000471">
    <property type="protein sequence ID" value="THC90880.1"/>
    <property type="molecule type" value="Genomic_DNA"/>
</dbReference>
<evidence type="ECO:0000313" key="1">
    <source>
        <dbReference type="EMBL" id="THC90880.1"/>
    </source>
</evidence>
<keyword evidence="2" id="KW-1185">Reference proteome</keyword>
<accession>A0A4S3J7J0</accession>
<gene>
    <name evidence="1" type="ORF">EYZ11_009660</name>
</gene>
<evidence type="ECO:0000313" key="2">
    <source>
        <dbReference type="Proteomes" id="UP000308092"/>
    </source>
</evidence>
<comment type="caution">
    <text evidence="1">The sequence shown here is derived from an EMBL/GenBank/DDBJ whole genome shotgun (WGS) entry which is preliminary data.</text>
</comment>
<dbReference type="VEuPathDB" id="FungiDB:EYZ11_009660"/>